<evidence type="ECO:0000259" key="3">
    <source>
        <dbReference type="Pfam" id="PF16344"/>
    </source>
</evidence>
<dbReference type="RefSeq" id="WP_124317014.1">
    <property type="nucleotide sequence ID" value="NZ_AP028155.1"/>
</dbReference>
<dbReference type="Gene3D" id="2.60.120.1440">
    <property type="match status" value="1"/>
</dbReference>
<dbReference type="PANTHER" id="PTHR30273:SF2">
    <property type="entry name" value="PROTEIN FECR"/>
    <property type="match status" value="1"/>
</dbReference>
<keyword evidence="5" id="KW-1185">Reference proteome</keyword>
<dbReference type="Gene3D" id="3.55.50.30">
    <property type="match status" value="1"/>
</dbReference>
<feature type="transmembrane region" description="Helical" evidence="1">
    <location>
        <begin position="84"/>
        <end position="105"/>
    </location>
</feature>
<sequence length="390" mass="44886">MRNGLLDQETEERLLAYFNGELDEEGRFAVEQWLNDSPENKKVYHQLEKDALFIRWANREQKVHVEDREAMLFRQIRRAKIRKIGFRVAASVAVLVALGGVYLFMSTPAKENMLAENTPIIRANYPQARLVLSTGEVIDLTKNTDNIVEKDGSVVAIDTNKALVYNQSGNVETEKPIYNKVIVPRGGEFFLTLSDGTGVWLNAESELEYPVKFTSGERHVKLKGEAYFSVKKDTTKPFFVTSGAYRLRVYGTEFNMNTYHKERIQVVLVNGAVGFRANASTPERRLKPNQLGEANEITGEVEIKDVDVYSYIAWKNQDVVFVNERLESIMEKIERWYDVSVFFQNDSLKDVRFYGNVQRYADIRDLLFFLEKTSDVHFSVKDRTIIVSNK</sequence>
<organism evidence="4 5">
    <name type="scientific">Butyricimonas faecihominis</name>
    <dbReference type="NCBI Taxonomy" id="1472416"/>
    <lineage>
        <taxon>Bacteria</taxon>
        <taxon>Pseudomonadati</taxon>
        <taxon>Bacteroidota</taxon>
        <taxon>Bacteroidia</taxon>
        <taxon>Bacteroidales</taxon>
        <taxon>Odoribacteraceae</taxon>
        <taxon>Butyricimonas</taxon>
    </lineage>
</organism>
<dbReference type="GeneID" id="93102631"/>
<dbReference type="Pfam" id="PF16344">
    <property type="entry name" value="FecR_C"/>
    <property type="match status" value="1"/>
</dbReference>
<proteinExistence type="predicted"/>
<comment type="caution">
    <text evidence="4">The sequence shown here is derived from an EMBL/GenBank/DDBJ whole genome shotgun (WGS) entry which is preliminary data.</text>
</comment>
<gene>
    <name evidence="4" type="ORF">GGR14_001750</name>
</gene>
<dbReference type="PANTHER" id="PTHR30273">
    <property type="entry name" value="PERIPLASMIC SIGNAL SENSOR AND SIGMA FACTOR ACTIVATOR FECR-RELATED"/>
    <property type="match status" value="1"/>
</dbReference>
<keyword evidence="1" id="KW-0812">Transmembrane</keyword>
<dbReference type="OrthoDB" id="1112340at2"/>
<name>A0A7W6HVX0_9BACT</name>
<reference evidence="4 5" key="1">
    <citation type="submission" date="2020-08" db="EMBL/GenBank/DDBJ databases">
        <title>Genomic Encyclopedia of Type Strains, Phase IV (KMG-IV): sequencing the most valuable type-strain genomes for metagenomic binning, comparative biology and taxonomic classification.</title>
        <authorList>
            <person name="Goeker M."/>
        </authorList>
    </citation>
    <scope>NUCLEOTIDE SEQUENCE [LARGE SCALE GENOMIC DNA]</scope>
    <source>
        <strain evidence="4 5">DSM 105721</strain>
    </source>
</reference>
<dbReference type="Pfam" id="PF04773">
    <property type="entry name" value="FecR"/>
    <property type="match status" value="1"/>
</dbReference>
<dbReference type="GO" id="GO:0016989">
    <property type="term" value="F:sigma factor antagonist activity"/>
    <property type="evidence" value="ECO:0007669"/>
    <property type="project" value="TreeGrafter"/>
</dbReference>
<dbReference type="AlphaFoldDB" id="A0A7W6HVX0"/>
<dbReference type="InterPro" id="IPR006860">
    <property type="entry name" value="FecR"/>
</dbReference>
<evidence type="ECO:0000313" key="5">
    <source>
        <dbReference type="Proteomes" id="UP000546007"/>
    </source>
</evidence>
<keyword evidence="1" id="KW-0472">Membrane</keyword>
<dbReference type="InterPro" id="IPR032508">
    <property type="entry name" value="FecR_C"/>
</dbReference>
<dbReference type="EMBL" id="JACIES010000004">
    <property type="protein sequence ID" value="MBB4025960.1"/>
    <property type="molecule type" value="Genomic_DNA"/>
</dbReference>
<protein>
    <submittedName>
        <fullName evidence="4">Ferric-dicitrate binding protein FerR (Iron transport regulator)</fullName>
    </submittedName>
</protein>
<evidence type="ECO:0000313" key="4">
    <source>
        <dbReference type="EMBL" id="MBB4025960.1"/>
    </source>
</evidence>
<feature type="domain" description="Protein FecR C-terminal" evidence="3">
    <location>
        <begin position="319"/>
        <end position="387"/>
    </location>
</feature>
<dbReference type="InterPro" id="IPR012373">
    <property type="entry name" value="Ferrdict_sens_TM"/>
</dbReference>
<accession>A0A7W6HVX0</accession>
<feature type="domain" description="FecR protein" evidence="2">
    <location>
        <begin position="186"/>
        <end position="273"/>
    </location>
</feature>
<evidence type="ECO:0000256" key="1">
    <source>
        <dbReference type="SAM" id="Phobius"/>
    </source>
</evidence>
<keyword evidence="1" id="KW-1133">Transmembrane helix</keyword>
<dbReference type="Proteomes" id="UP000546007">
    <property type="component" value="Unassembled WGS sequence"/>
</dbReference>
<evidence type="ECO:0000259" key="2">
    <source>
        <dbReference type="Pfam" id="PF04773"/>
    </source>
</evidence>